<dbReference type="RefSeq" id="WP_150766113.1">
    <property type="nucleotide sequence ID" value="NZ_CABVHW010000015.1"/>
</dbReference>
<reference evidence="1 2" key="1">
    <citation type="submission" date="2019-09" db="EMBL/GenBank/DDBJ databases">
        <authorList>
            <person name="Chandra G."/>
            <person name="Truman W A."/>
        </authorList>
    </citation>
    <scope>NUCLEOTIDE SEQUENCE [LARGE SCALE GENOMIC DNA]</scope>
    <source>
        <strain evidence="1">PS710</strain>
    </source>
</reference>
<gene>
    <name evidence="1" type="ORF">PS710_04117</name>
</gene>
<dbReference type="SUPFAM" id="SSF51230">
    <property type="entry name" value="Single hybrid motif"/>
    <property type="match status" value="1"/>
</dbReference>
<evidence type="ECO:0000313" key="1">
    <source>
        <dbReference type="EMBL" id="VVO19416.1"/>
    </source>
</evidence>
<protein>
    <recommendedName>
        <fullName evidence="3">Lipoyl-binding domain-containing protein</fullName>
    </recommendedName>
</protein>
<proteinExistence type="predicted"/>
<sequence length="131" mass="13987">MMIEEAEALVSCLQATCVERCEYETPAGCVILEFGKSTAIDARWSGPAESCVTRITSPRAGHFVLSHPLQEVLLATPGQHVSKDQVVGFVMVGDRCEAVLAPAEGIFDKYCVEEGVLVGYGASLAELSPLQ</sequence>
<dbReference type="AlphaFoldDB" id="A0A5E7DSM1"/>
<dbReference type="Gene3D" id="2.40.50.100">
    <property type="match status" value="1"/>
</dbReference>
<name>A0A5E7DSM1_PSEFL</name>
<organism evidence="1 2">
    <name type="scientific">Pseudomonas fluorescens</name>
    <dbReference type="NCBI Taxonomy" id="294"/>
    <lineage>
        <taxon>Bacteria</taxon>
        <taxon>Pseudomonadati</taxon>
        <taxon>Pseudomonadota</taxon>
        <taxon>Gammaproteobacteria</taxon>
        <taxon>Pseudomonadales</taxon>
        <taxon>Pseudomonadaceae</taxon>
        <taxon>Pseudomonas</taxon>
    </lineage>
</organism>
<dbReference type="EMBL" id="CABVHW010000015">
    <property type="protein sequence ID" value="VVO19416.1"/>
    <property type="molecule type" value="Genomic_DNA"/>
</dbReference>
<evidence type="ECO:0008006" key="3">
    <source>
        <dbReference type="Google" id="ProtNLM"/>
    </source>
</evidence>
<accession>A0A5E7DSM1</accession>
<dbReference type="InterPro" id="IPR011053">
    <property type="entry name" value="Single_hybrid_motif"/>
</dbReference>
<evidence type="ECO:0000313" key="2">
    <source>
        <dbReference type="Proteomes" id="UP000381093"/>
    </source>
</evidence>
<dbReference type="Proteomes" id="UP000381093">
    <property type="component" value="Unassembled WGS sequence"/>
</dbReference>